<dbReference type="CDD" id="cd24029">
    <property type="entry name" value="ASKHA_NBD_HSP70_DnaK_HscA_HscC"/>
    <property type="match status" value="1"/>
</dbReference>
<dbReference type="InterPro" id="IPR013126">
    <property type="entry name" value="Hsp_70_fam"/>
</dbReference>
<dbReference type="Gene3D" id="3.90.640.10">
    <property type="entry name" value="Actin, Chain A, domain 4"/>
    <property type="match status" value="1"/>
</dbReference>
<organism evidence="4 5">
    <name type="scientific">Bradymonas sediminis</name>
    <dbReference type="NCBI Taxonomy" id="1548548"/>
    <lineage>
        <taxon>Bacteria</taxon>
        <taxon>Deltaproteobacteria</taxon>
        <taxon>Bradymonadales</taxon>
        <taxon>Bradymonadaceae</taxon>
        <taxon>Bradymonas</taxon>
    </lineage>
</organism>
<evidence type="ECO:0000256" key="1">
    <source>
        <dbReference type="ARBA" id="ARBA00007381"/>
    </source>
</evidence>
<dbReference type="EMBL" id="CP030032">
    <property type="protein sequence ID" value="AWV88405.1"/>
    <property type="molecule type" value="Genomic_DNA"/>
</dbReference>
<gene>
    <name evidence="4" type="ORF">DN745_03205</name>
</gene>
<evidence type="ECO:0000256" key="2">
    <source>
        <dbReference type="ARBA" id="ARBA00022741"/>
    </source>
</evidence>
<dbReference type="PROSITE" id="PS00297">
    <property type="entry name" value="HSP70_1"/>
    <property type="match status" value="1"/>
</dbReference>
<evidence type="ECO:0000313" key="5">
    <source>
        <dbReference type="Proteomes" id="UP000249799"/>
    </source>
</evidence>
<dbReference type="InterPro" id="IPR043129">
    <property type="entry name" value="ATPase_NBD"/>
</dbReference>
<dbReference type="Proteomes" id="UP000249799">
    <property type="component" value="Chromosome"/>
</dbReference>
<proteinExistence type="inferred from homology"/>
<evidence type="ECO:0000313" key="4">
    <source>
        <dbReference type="EMBL" id="AWV88405.1"/>
    </source>
</evidence>
<dbReference type="AlphaFoldDB" id="A0A2Z4FHZ3"/>
<dbReference type="KEGG" id="bsed:DN745_03205"/>
<keyword evidence="3" id="KW-0067">ATP-binding</keyword>
<comment type="similarity">
    <text evidence="1">Belongs to the heat shock protein 70 family.</text>
</comment>
<dbReference type="Pfam" id="PF00012">
    <property type="entry name" value="HSP70"/>
    <property type="match status" value="1"/>
</dbReference>
<dbReference type="PRINTS" id="PR00301">
    <property type="entry name" value="HEATSHOCK70"/>
</dbReference>
<reference evidence="4 5" key="1">
    <citation type="submission" date="2018-06" db="EMBL/GenBank/DDBJ databases">
        <title>Lujinxingia sediminis gen. nov. sp. nov., a new facultative anaerobic member of the class Deltaproteobacteria, and proposal of Lujinxingaceae fam. nov.</title>
        <authorList>
            <person name="Guo L.-Y."/>
            <person name="Li C.-M."/>
            <person name="Wang S."/>
            <person name="Du Z.-J."/>
        </authorList>
    </citation>
    <scope>NUCLEOTIDE SEQUENCE [LARGE SCALE GENOMIC DNA]</scope>
    <source>
        <strain evidence="4 5">FA350</strain>
    </source>
</reference>
<protein>
    <submittedName>
        <fullName evidence="4">Uncharacterized protein</fullName>
    </submittedName>
</protein>
<accession>A0A2Z4FHZ3</accession>
<dbReference type="PROSITE" id="PS01036">
    <property type="entry name" value="HSP70_3"/>
    <property type="match status" value="1"/>
</dbReference>
<dbReference type="GO" id="GO:0140662">
    <property type="term" value="F:ATP-dependent protein folding chaperone"/>
    <property type="evidence" value="ECO:0007669"/>
    <property type="project" value="InterPro"/>
</dbReference>
<dbReference type="SUPFAM" id="SSF53067">
    <property type="entry name" value="Actin-like ATPase domain"/>
    <property type="match status" value="2"/>
</dbReference>
<evidence type="ECO:0000256" key="3">
    <source>
        <dbReference type="ARBA" id="ARBA00022840"/>
    </source>
</evidence>
<dbReference type="Gene3D" id="3.30.420.40">
    <property type="match status" value="2"/>
</dbReference>
<dbReference type="PROSITE" id="PS00329">
    <property type="entry name" value="HSP70_2"/>
    <property type="match status" value="1"/>
</dbReference>
<keyword evidence="2" id="KW-0547">Nucleotide-binding</keyword>
<dbReference type="InterPro" id="IPR018181">
    <property type="entry name" value="Heat_shock_70_CS"/>
</dbReference>
<name>A0A2Z4FHZ3_9DELT</name>
<dbReference type="GO" id="GO:0005524">
    <property type="term" value="F:ATP binding"/>
    <property type="evidence" value="ECO:0007669"/>
    <property type="project" value="UniProtKB-KW"/>
</dbReference>
<keyword evidence="5" id="KW-1185">Reference proteome</keyword>
<dbReference type="OrthoDB" id="9766019at2"/>
<dbReference type="PANTHER" id="PTHR19375">
    <property type="entry name" value="HEAT SHOCK PROTEIN 70KDA"/>
    <property type="match status" value="1"/>
</dbReference>
<sequence length="879" mass="98118">MINRPAGIDLGTTNSAIAVMRPEGDDIVLLQDRLRRKTVPSMVGWNPESADFVLGHRAWNRRVLQPQPIASIKRKMGSQERVEVGPHNMLPEEVSAKTIEHLVVQMRDFVESLDALESERDPQGAHHLRIDRAVITVPAYFDAPQIEATRVAGELAGIEVLGLLQEPTAAAMYYAFKNGIGDGNFLVYDLGGGTFDVSIIRSLMGEYQVLAVDGDNFLGGDDFDRRLAEKLRKHLVEQGYKLELDVANNADDRLRFTLLERIAREVKEALTSSEVQYVGRRDIFEDQAAQSVTLDLEIGRVEFEELIEDLIDQSLEACTRALAQSKEQADVELSDIDYVLLVGGSTHVPRVQERIAAALCGPDGARGERPLIDEPDTCVALGAAIHAANLSGVQWVQPKDAEDEDPLKLTVTSSLSTRSETTHLIGFLEGPVPRDVTTVALATPGGEIASICRADALSVPGEQIRFEFDAVTLRDEGRHDFVLEFCQESGEALVAFPIFMQRLADDAPYRPTGSALSNPSVLAKDIYLEVAGDSAPDRVLLVPRGTSLPTRQEFRFFTADRSGAVLLRLFQNRYPIRTIHLEIPDDTELGTPVNLRIDVDETMAIVANGDVNGQEFSAEIAPPPAQALRNWEEIEALLDTTAAIRQKLWGLEQRSFAKRVDFLIAGIHETARTDPDKLQVLVRRLETVMEDYQNRQTDLSPAYSRYTTLLNAIKRVAYRDAEARPLGRSIDEWHQHLASIEKDANEAWKARDQEGWRQTFDQIQATWESLAQDEFRFKSTNTTEYVQKLHFGLSHQCEELKKTVDAFTLSSNPDTANLQRREIMRLKADLEDELEDPLKLIDTHADTAVVKPQLAKLAETATRLEKRVVELSTLGLVRR</sequence>
<dbReference type="RefSeq" id="WP_111332118.1">
    <property type="nucleotide sequence ID" value="NZ_CP030032.1"/>
</dbReference>